<accession>A0ACC2U8J3</accession>
<proteinExistence type="predicted"/>
<evidence type="ECO:0000313" key="1">
    <source>
        <dbReference type="EMBL" id="KAJ9083224.1"/>
    </source>
</evidence>
<dbReference type="Proteomes" id="UP001165960">
    <property type="component" value="Unassembled WGS sequence"/>
</dbReference>
<protein>
    <submittedName>
        <fullName evidence="1">Uncharacterized protein</fullName>
    </submittedName>
</protein>
<name>A0ACC2U8J3_9FUNG</name>
<reference evidence="1" key="1">
    <citation type="submission" date="2022-04" db="EMBL/GenBank/DDBJ databases">
        <title>Genome of the entomopathogenic fungus Entomophthora muscae.</title>
        <authorList>
            <person name="Elya C."/>
            <person name="Lovett B.R."/>
            <person name="Lee E."/>
            <person name="Macias A.M."/>
            <person name="Hajek A.E."/>
            <person name="De Bivort B.L."/>
            <person name="Kasson M.T."/>
            <person name="De Fine Licht H.H."/>
            <person name="Stajich J.E."/>
        </authorList>
    </citation>
    <scope>NUCLEOTIDE SEQUENCE</scope>
    <source>
        <strain evidence="1">Berkeley</strain>
    </source>
</reference>
<comment type="caution">
    <text evidence="1">The sequence shown here is derived from an EMBL/GenBank/DDBJ whole genome shotgun (WGS) entry which is preliminary data.</text>
</comment>
<dbReference type="EMBL" id="QTSX02001079">
    <property type="protein sequence ID" value="KAJ9083224.1"/>
    <property type="molecule type" value="Genomic_DNA"/>
</dbReference>
<evidence type="ECO:0000313" key="2">
    <source>
        <dbReference type="Proteomes" id="UP001165960"/>
    </source>
</evidence>
<sequence length="70" mass="7460">MLLTFLQHQRQQISRQSLVPLLSDASPVGPSAMAFTSPLASPLAPPHNPSLNGLRSVNPPDSRTGPSNFN</sequence>
<organism evidence="1 2">
    <name type="scientific">Entomophthora muscae</name>
    <dbReference type="NCBI Taxonomy" id="34485"/>
    <lineage>
        <taxon>Eukaryota</taxon>
        <taxon>Fungi</taxon>
        <taxon>Fungi incertae sedis</taxon>
        <taxon>Zoopagomycota</taxon>
        <taxon>Entomophthoromycotina</taxon>
        <taxon>Entomophthoromycetes</taxon>
        <taxon>Entomophthorales</taxon>
        <taxon>Entomophthoraceae</taxon>
        <taxon>Entomophthora</taxon>
    </lineage>
</organism>
<keyword evidence="2" id="KW-1185">Reference proteome</keyword>
<gene>
    <name evidence="1" type="ORF">DSO57_1036820</name>
</gene>